<reference evidence="2 3" key="1">
    <citation type="journal article" date="2019" name="Commun. Biol.">
        <title>The bagworm genome reveals a unique fibroin gene that provides high tensile strength.</title>
        <authorList>
            <person name="Kono N."/>
            <person name="Nakamura H."/>
            <person name="Ohtoshi R."/>
            <person name="Tomita M."/>
            <person name="Numata K."/>
            <person name="Arakawa K."/>
        </authorList>
    </citation>
    <scope>NUCLEOTIDE SEQUENCE [LARGE SCALE GENOMIC DNA]</scope>
</reference>
<dbReference type="PANTHER" id="PTHR37970">
    <property type="entry name" value="PROTEIN CBG08587"/>
    <property type="match status" value="1"/>
</dbReference>
<feature type="non-terminal residue" evidence="2">
    <location>
        <position position="113"/>
    </location>
</feature>
<keyword evidence="3" id="KW-1185">Reference proteome</keyword>
<organism evidence="2 3">
    <name type="scientific">Eumeta variegata</name>
    <name type="common">Bagworm moth</name>
    <name type="synonym">Eumeta japonica</name>
    <dbReference type="NCBI Taxonomy" id="151549"/>
    <lineage>
        <taxon>Eukaryota</taxon>
        <taxon>Metazoa</taxon>
        <taxon>Ecdysozoa</taxon>
        <taxon>Arthropoda</taxon>
        <taxon>Hexapoda</taxon>
        <taxon>Insecta</taxon>
        <taxon>Pterygota</taxon>
        <taxon>Neoptera</taxon>
        <taxon>Endopterygota</taxon>
        <taxon>Lepidoptera</taxon>
        <taxon>Glossata</taxon>
        <taxon>Ditrysia</taxon>
        <taxon>Tineoidea</taxon>
        <taxon>Psychidae</taxon>
        <taxon>Oiketicinae</taxon>
        <taxon>Eumeta</taxon>
    </lineage>
</organism>
<accession>A0A4C1T7W9</accession>
<evidence type="ECO:0000256" key="1">
    <source>
        <dbReference type="SAM" id="MobiDB-lite"/>
    </source>
</evidence>
<evidence type="ECO:0000313" key="2">
    <source>
        <dbReference type="EMBL" id="GBP10609.1"/>
    </source>
</evidence>
<comment type="caution">
    <text evidence="2">The sequence shown here is derived from an EMBL/GenBank/DDBJ whole genome shotgun (WGS) entry which is preliminary data.</text>
</comment>
<dbReference type="OrthoDB" id="6381867at2759"/>
<protein>
    <submittedName>
        <fullName evidence="2">Uncharacterized protein</fullName>
    </submittedName>
</protein>
<name>A0A4C1T7W9_EUMVA</name>
<dbReference type="PANTHER" id="PTHR37970:SF1">
    <property type="entry name" value="SERINE-RICH ADHESIN FOR PLATELETS"/>
    <property type="match status" value="1"/>
</dbReference>
<dbReference type="AlphaFoldDB" id="A0A4C1T7W9"/>
<evidence type="ECO:0000313" key="3">
    <source>
        <dbReference type="Proteomes" id="UP000299102"/>
    </source>
</evidence>
<dbReference type="Proteomes" id="UP000299102">
    <property type="component" value="Unassembled WGS sequence"/>
</dbReference>
<gene>
    <name evidence="2" type="ORF">EVAR_101503_1</name>
</gene>
<feature type="region of interest" description="Disordered" evidence="1">
    <location>
        <begin position="1"/>
        <end position="24"/>
    </location>
</feature>
<sequence>MYEFVKSPQLPPPPPARSADMQTGQQRLMMQISRNNSQFDNISVASHTRSEYGPARNFGLNTSLANIPRMISASYCGSEMGDLDIYAPYSYYGSETGVDISVDINDSVWGIPS</sequence>
<proteinExistence type="predicted"/>
<dbReference type="EMBL" id="BGZK01008985">
    <property type="protein sequence ID" value="GBP10609.1"/>
    <property type="molecule type" value="Genomic_DNA"/>
</dbReference>